<dbReference type="SUPFAM" id="SSF52047">
    <property type="entry name" value="RNI-like"/>
    <property type="match status" value="1"/>
</dbReference>
<dbReference type="AlphaFoldDB" id="A0A165BR00"/>
<dbReference type="OrthoDB" id="3063971at2759"/>
<evidence type="ECO:0000313" key="3">
    <source>
        <dbReference type="Proteomes" id="UP000077266"/>
    </source>
</evidence>
<feature type="coiled-coil region" evidence="1">
    <location>
        <begin position="36"/>
        <end position="63"/>
    </location>
</feature>
<accession>A0A165BR00</accession>
<dbReference type="Gene3D" id="3.80.10.10">
    <property type="entry name" value="Ribonuclease Inhibitor"/>
    <property type="match status" value="1"/>
</dbReference>
<name>A0A165BR00_EXIGL</name>
<reference evidence="2 3" key="1">
    <citation type="journal article" date="2016" name="Mol. Biol. Evol.">
        <title>Comparative Genomics of Early-Diverging Mushroom-Forming Fungi Provides Insights into the Origins of Lignocellulose Decay Capabilities.</title>
        <authorList>
            <person name="Nagy L.G."/>
            <person name="Riley R."/>
            <person name="Tritt A."/>
            <person name="Adam C."/>
            <person name="Daum C."/>
            <person name="Floudas D."/>
            <person name="Sun H."/>
            <person name="Yadav J.S."/>
            <person name="Pangilinan J."/>
            <person name="Larsson K.H."/>
            <person name="Matsuura K."/>
            <person name="Barry K."/>
            <person name="Labutti K."/>
            <person name="Kuo R."/>
            <person name="Ohm R.A."/>
            <person name="Bhattacharya S.S."/>
            <person name="Shirouzu T."/>
            <person name="Yoshinaga Y."/>
            <person name="Martin F.M."/>
            <person name="Grigoriev I.V."/>
            <person name="Hibbett D.S."/>
        </authorList>
    </citation>
    <scope>NUCLEOTIDE SEQUENCE [LARGE SCALE GENOMIC DNA]</scope>
    <source>
        <strain evidence="2 3">HHB12029</strain>
    </source>
</reference>
<dbReference type="Proteomes" id="UP000077266">
    <property type="component" value="Unassembled WGS sequence"/>
</dbReference>
<keyword evidence="3" id="KW-1185">Reference proteome</keyword>
<dbReference type="InterPro" id="IPR032675">
    <property type="entry name" value="LRR_dom_sf"/>
</dbReference>
<evidence type="ECO:0000313" key="2">
    <source>
        <dbReference type="EMBL" id="KZV81092.1"/>
    </source>
</evidence>
<organism evidence="2 3">
    <name type="scientific">Exidia glandulosa HHB12029</name>
    <dbReference type="NCBI Taxonomy" id="1314781"/>
    <lineage>
        <taxon>Eukaryota</taxon>
        <taxon>Fungi</taxon>
        <taxon>Dikarya</taxon>
        <taxon>Basidiomycota</taxon>
        <taxon>Agaricomycotina</taxon>
        <taxon>Agaricomycetes</taxon>
        <taxon>Auriculariales</taxon>
        <taxon>Exidiaceae</taxon>
        <taxon>Exidia</taxon>
    </lineage>
</organism>
<protein>
    <submittedName>
        <fullName evidence="2">Uncharacterized protein</fullName>
    </submittedName>
</protein>
<dbReference type="EMBL" id="KV426419">
    <property type="protein sequence ID" value="KZV81092.1"/>
    <property type="molecule type" value="Genomic_DNA"/>
</dbReference>
<keyword evidence="1" id="KW-0175">Coiled coil</keyword>
<dbReference type="InParanoid" id="A0A165BR00"/>
<sequence>MAALNPNRYAGPAEAALLRDDIAADEAARPELQQRAARAQTAVHNAKESLRAAQEAYESAQRIQDSVTHLEQLLEERLRLSRGFLHPIRLLPDELLATIFLDARDLGWHEDRQIAFTVAALCKGWRRAALSAPRLWAYVNCALRDESNGTTTPRWIPYIQTHLARSASVPLSVYISYYATKPLPYAAELWTIVTKLFRRASSFVFITSLNVTRELSLCMDQPAPDLVELDIGDGESSECTTSVFRMGAAFLAPRLTTFAHCGSKLRWSENRIYSSVTKVELRTEEFKTQHLLNLVRRFPNIRELDLFASNTLVSPIRISIHAAHLQKLCLTLSAGFMDSTVAQSFKFPSLREARIQAEGTTVWDQGDLATFLRSALATVVTLILELDVASGVALGLSACTRLESLTIGAKTKCCIDEDADVVFDALSHTDADGTWLCPQLRALTIRGCVSRDSLADTLISIADARCSSAPSGPASRLQSIDLLGSHNGPSWTVYKTVLQERLDSIIHA</sequence>
<proteinExistence type="predicted"/>
<evidence type="ECO:0000256" key="1">
    <source>
        <dbReference type="SAM" id="Coils"/>
    </source>
</evidence>
<gene>
    <name evidence="2" type="ORF">EXIGLDRAFT_731805</name>
</gene>